<protein>
    <submittedName>
        <fullName evidence="1">Uncharacterized protein</fullName>
    </submittedName>
</protein>
<sequence length="87" mass="10364">MILDKVAKMHFIVYENNKDKLTLEMGKELYYMVHAIKDGNVEKYKTKDELLKIKKVTEYFISKMSKQRAKDELNPNVTIEDVFTQYP</sequence>
<comment type="caution">
    <text evidence="1">The sequence shown here is derived from an EMBL/GenBank/DDBJ whole genome shotgun (WGS) entry which is preliminary data.</text>
</comment>
<feature type="non-terminal residue" evidence="1">
    <location>
        <position position="87"/>
    </location>
</feature>
<dbReference type="EMBL" id="VSFC01000044">
    <property type="protein sequence ID" value="TYA54649.1"/>
    <property type="molecule type" value="Genomic_DNA"/>
</dbReference>
<dbReference type="Proteomes" id="UP000324550">
    <property type="component" value="Unassembled WGS sequence"/>
</dbReference>
<accession>A0A5D0G8J3</accession>
<name>A0A5D0G8J3_9FLAO</name>
<dbReference type="AlphaFoldDB" id="A0A5D0G8J3"/>
<dbReference type="RefSeq" id="WP_148455371.1">
    <property type="nucleotide sequence ID" value="NZ_VSFC01000044.1"/>
</dbReference>
<keyword evidence="2" id="KW-1185">Reference proteome</keyword>
<organism evidence="1 2">
    <name type="scientific">Formosa maritima</name>
    <dbReference type="NCBI Taxonomy" id="2592046"/>
    <lineage>
        <taxon>Bacteria</taxon>
        <taxon>Pseudomonadati</taxon>
        <taxon>Bacteroidota</taxon>
        <taxon>Flavobacteriia</taxon>
        <taxon>Flavobacteriales</taxon>
        <taxon>Flavobacteriaceae</taxon>
        <taxon>Formosa</taxon>
    </lineage>
</organism>
<evidence type="ECO:0000313" key="1">
    <source>
        <dbReference type="EMBL" id="TYA54649.1"/>
    </source>
</evidence>
<evidence type="ECO:0000313" key="2">
    <source>
        <dbReference type="Proteomes" id="UP000324550"/>
    </source>
</evidence>
<proteinExistence type="predicted"/>
<reference evidence="1 2" key="1">
    <citation type="submission" date="2019-08" db="EMBL/GenBank/DDBJ databases">
        <title>Formosa sediminis sp. nov., isolated from marine sediment.</title>
        <authorList>
            <person name="Cao W.R."/>
        </authorList>
    </citation>
    <scope>NUCLEOTIDE SEQUENCE [LARGE SCALE GENOMIC DNA]</scope>
    <source>
        <strain evidence="1 2">1494</strain>
    </source>
</reference>
<gene>
    <name evidence="1" type="ORF">FVF61_08670</name>
</gene>